<accession>A0A263BRS2</accession>
<reference evidence="2 3" key="2">
    <citation type="submission" date="2017-09" db="EMBL/GenBank/DDBJ databases">
        <title>Bacillus patelloidae sp. nov., isolated from the intestinal tract of a marine limpet.</title>
        <authorList>
            <person name="Liu R."/>
            <person name="Dong C."/>
            <person name="Shao Z."/>
        </authorList>
    </citation>
    <scope>NUCLEOTIDE SEQUENCE [LARGE SCALE GENOMIC DNA]</scope>
    <source>
        <strain evidence="2 3">SA5d-4</strain>
    </source>
</reference>
<dbReference type="Proteomes" id="UP000217083">
    <property type="component" value="Unassembled WGS sequence"/>
</dbReference>
<evidence type="ECO:0000313" key="3">
    <source>
        <dbReference type="Proteomes" id="UP000217083"/>
    </source>
</evidence>
<evidence type="ECO:0000313" key="2">
    <source>
        <dbReference type="EMBL" id="OZM56394.1"/>
    </source>
</evidence>
<protein>
    <submittedName>
        <fullName evidence="2">Uncharacterized protein</fullName>
    </submittedName>
</protein>
<feature type="region of interest" description="Disordered" evidence="1">
    <location>
        <begin position="1"/>
        <end position="28"/>
    </location>
</feature>
<sequence>MLLHEIHDTPAGIASQARPHSEARTRRLAVRPRKGSGFRCNILIFELQDSISLKRRKRCEVFCQSISLVS</sequence>
<dbReference type="EMBL" id="NPIA01000006">
    <property type="protein sequence ID" value="OZM56394.1"/>
    <property type="molecule type" value="Genomic_DNA"/>
</dbReference>
<name>A0A263BRS2_9BACI</name>
<gene>
    <name evidence="2" type="ORF">CIB95_11510</name>
</gene>
<keyword evidence="3" id="KW-1185">Reference proteome</keyword>
<reference evidence="3" key="1">
    <citation type="submission" date="2017-08" db="EMBL/GenBank/DDBJ databases">
        <authorList>
            <person name="Huang Z."/>
        </authorList>
    </citation>
    <scope>NUCLEOTIDE SEQUENCE [LARGE SCALE GENOMIC DNA]</scope>
    <source>
        <strain evidence="3">SA5d-4</strain>
    </source>
</reference>
<evidence type="ECO:0000256" key="1">
    <source>
        <dbReference type="SAM" id="MobiDB-lite"/>
    </source>
</evidence>
<organism evidence="2 3">
    <name type="scientific">Lottiidibacillus patelloidae</name>
    <dbReference type="NCBI Taxonomy" id="2670334"/>
    <lineage>
        <taxon>Bacteria</taxon>
        <taxon>Bacillati</taxon>
        <taxon>Bacillota</taxon>
        <taxon>Bacilli</taxon>
        <taxon>Bacillales</taxon>
        <taxon>Bacillaceae</taxon>
        <taxon>Lottiidibacillus</taxon>
    </lineage>
</organism>
<comment type="caution">
    <text evidence="2">The sequence shown here is derived from an EMBL/GenBank/DDBJ whole genome shotgun (WGS) entry which is preliminary data.</text>
</comment>
<dbReference type="AlphaFoldDB" id="A0A263BRS2"/>
<proteinExistence type="predicted"/>